<organism evidence="2 3">
    <name type="scientific">Durusdinium trenchii</name>
    <dbReference type="NCBI Taxonomy" id="1381693"/>
    <lineage>
        <taxon>Eukaryota</taxon>
        <taxon>Sar</taxon>
        <taxon>Alveolata</taxon>
        <taxon>Dinophyceae</taxon>
        <taxon>Suessiales</taxon>
        <taxon>Symbiodiniaceae</taxon>
        <taxon>Durusdinium</taxon>
    </lineage>
</organism>
<evidence type="ECO:0000313" key="2">
    <source>
        <dbReference type="EMBL" id="CAK9035224.1"/>
    </source>
</evidence>
<proteinExistence type="predicted"/>
<evidence type="ECO:0000256" key="1">
    <source>
        <dbReference type="SAM" id="MobiDB-lite"/>
    </source>
</evidence>
<dbReference type="Proteomes" id="UP001642484">
    <property type="component" value="Unassembled WGS sequence"/>
</dbReference>
<keyword evidence="3" id="KW-1185">Reference proteome</keyword>
<feature type="region of interest" description="Disordered" evidence="1">
    <location>
        <begin position="88"/>
        <end position="120"/>
    </location>
</feature>
<comment type="caution">
    <text evidence="2">The sequence shown here is derived from an EMBL/GenBank/DDBJ whole genome shotgun (WGS) entry which is preliminary data.</text>
</comment>
<accession>A0ABP0L9E8</accession>
<evidence type="ECO:0000313" key="3">
    <source>
        <dbReference type="Proteomes" id="UP001642484"/>
    </source>
</evidence>
<protein>
    <submittedName>
        <fullName evidence="2">Uncharacterized protein</fullName>
    </submittedName>
</protein>
<dbReference type="EMBL" id="CAXAMN010011436">
    <property type="protein sequence ID" value="CAK9035224.1"/>
    <property type="molecule type" value="Genomic_DNA"/>
</dbReference>
<name>A0ABP0L9E8_9DINO</name>
<reference evidence="2 3" key="1">
    <citation type="submission" date="2024-02" db="EMBL/GenBank/DDBJ databases">
        <authorList>
            <person name="Chen Y."/>
            <person name="Shah S."/>
            <person name="Dougan E. K."/>
            <person name="Thang M."/>
            <person name="Chan C."/>
        </authorList>
    </citation>
    <scope>NUCLEOTIDE SEQUENCE [LARGE SCALE GENOMIC DNA]</scope>
</reference>
<sequence length="324" mass="33481">MAPTCFSGCARGLPEFLKGRGCLRGLRDNQSAALAASRQADLLVERDGAAASIPQLSCPGLISRSQSAISEEVQSGASFAMERPTLLTAKAVSPRKETSAPSPLGKLGPSPRDLDGPDGSLSALTTATAFEEVGSPGNAQTTFGCCIAGAPNPRSTNLDSEWFWDTSAAVGEAAWNGGKNVASFLGEQIYTAAVFAQPHLESMASSTANALKAAAEDSMDKIRALGPRRSKLERARASMALHAPVLQTPALPSLPELDAYTAQMGFGFVAPGAPSSVLAPRVAGQSGARPDQMIEPNHQSSRSRCGTVLCTATDMVQSGTDVCS</sequence>
<gene>
    <name evidence="2" type="ORF">CCMP2556_LOCUS19820</name>
</gene>